<dbReference type="GeneID" id="34609452"/>
<dbReference type="InterPro" id="IPR016181">
    <property type="entry name" value="Acyl_CoA_acyltransferase"/>
</dbReference>
<dbReference type="PANTHER" id="PTHR43328">
    <property type="entry name" value="ACETYLTRANSFERASE-RELATED"/>
    <property type="match status" value="1"/>
</dbReference>
<dbReference type="OrthoDB" id="1663137at2759"/>
<dbReference type="STRING" id="1073090.A0A1L9SJF3"/>
<evidence type="ECO:0000313" key="3">
    <source>
        <dbReference type="Proteomes" id="UP000184188"/>
    </source>
</evidence>
<evidence type="ECO:0000259" key="1">
    <source>
        <dbReference type="PROSITE" id="PS51186"/>
    </source>
</evidence>
<proteinExistence type="predicted"/>
<protein>
    <recommendedName>
        <fullName evidence="1">N-acetyltransferase domain-containing protein</fullName>
    </recommendedName>
</protein>
<feature type="domain" description="N-acetyltransferase" evidence="1">
    <location>
        <begin position="7"/>
        <end position="175"/>
    </location>
</feature>
<name>A0A1L9SJF3_9EURO</name>
<dbReference type="AlphaFoldDB" id="A0A1L9SJF3"/>
<dbReference type="PROSITE" id="PS51186">
    <property type="entry name" value="GNAT"/>
    <property type="match status" value="1"/>
</dbReference>
<sequence>MIKTDQCVIRPYTTEDIESSSHHANNASIARWLRNGFPHPYTVDDARKWIDSVLNSSPMYDYVIAVSDGTDTDQAKTTAIGGIGLKTRSDVNHRTMEIGYWLGEEYWGRGIATGVVKAFSTWTFETFPQIVRLEAEVYEGNEGSARVLTKAGYKLEGRMRKAVEKGGKIMDLLIFGLLREDLKNEE</sequence>
<dbReference type="GO" id="GO:0016747">
    <property type="term" value="F:acyltransferase activity, transferring groups other than amino-acyl groups"/>
    <property type="evidence" value="ECO:0007669"/>
    <property type="project" value="InterPro"/>
</dbReference>
<evidence type="ECO:0000313" key="2">
    <source>
        <dbReference type="EMBL" id="OJJ47328.1"/>
    </source>
</evidence>
<dbReference type="SUPFAM" id="SSF55729">
    <property type="entry name" value="Acyl-CoA N-acyltransferases (Nat)"/>
    <property type="match status" value="1"/>
</dbReference>
<gene>
    <name evidence="2" type="ORF">ASPZODRAFT_132324</name>
</gene>
<dbReference type="Proteomes" id="UP000184188">
    <property type="component" value="Unassembled WGS sequence"/>
</dbReference>
<dbReference type="PANTHER" id="PTHR43328:SF1">
    <property type="entry name" value="N-ACETYLTRANSFERASE DOMAIN-CONTAINING PROTEIN"/>
    <property type="match status" value="1"/>
</dbReference>
<dbReference type="InterPro" id="IPR000182">
    <property type="entry name" value="GNAT_dom"/>
</dbReference>
<keyword evidence="3" id="KW-1185">Reference proteome</keyword>
<dbReference type="VEuPathDB" id="FungiDB:ASPZODRAFT_132324"/>
<reference evidence="3" key="1">
    <citation type="journal article" date="2017" name="Genome Biol.">
        <title>Comparative genomics reveals high biological diversity and specific adaptations in the industrially and medically important fungal genus Aspergillus.</title>
        <authorList>
            <person name="de Vries R.P."/>
            <person name="Riley R."/>
            <person name="Wiebenga A."/>
            <person name="Aguilar-Osorio G."/>
            <person name="Amillis S."/>
            <person name="Uchima C.A."/>
            <person name="Anderluh G."/>
            <person name="Asadollahi M."/>
            <person name="Askin M."/>
            <person name="Barry K."/>
            <person name="Battaglia E."/>
            <person name="Bayram O."/>
            <person name="Benocci T."/>
            <person name="Braus-Stromeyer S.A."/>
            <person name="Caldana C."/>
            <person name="Canovas D."/>
            <person name="Cerqueira G.C."/>
            <person name="Chen F."/>
            <person name="Chen W."/>
            <person name="Choi C."/>
            <person name="Clum A."/>
            <person name="Dos Santos R.A."/>
            <person name="Damasio A.R."/>
            <person name="Diallinas G."/>
            <person name="Emri T."/>
            <person name="Fekete E."/>
            <person name="Flipphi M."/>
            <person name="Freyberg S."/>
            <person name="Gallo A."/>
            <person name="Gournas C."/>
            <person name="Habgood R."/>
            <person name="Hainaut M."/>
            <person name="Harispe M.L."/>
            <person name="Henrissat B."/>
            <person name="Hilden K.S."/>
            <person name="Hope R."/>
            <person name="Hossain A."/>
            <person name="Karabika E."/>
            <person name="Karaffa L."/>
            <person name="Karanyi Z."/>
            <person name="Krasevec N."/>
            <person name="Kuo A."/>
            <person name="Kusch H."/>
            <person name="LaButti K."/>
            <person name="Lagendijk E.L."/>
            <person name="Lapidus A."/>
            <person name="Levasseur A."/>
            <person name="Lindquist E."/>
            <person name="Lipzen A."/>
            <person name="Logrieco A.F."/>
            <person name="MacCabe A."/>
            <person name="Maekelae M.R."/>
            <person name="Malavazi I."/>
            <person name="Melin P."/>
            <person name="Meyer V."/>
            <person name="Mielnichuk N."/>
            <person name="Miskei M."/>
            <person name="Molnar A.P."/>
            <person name="Mule G."/>
            <person name="Ngan C.Y."/>
            <person name="Orejas M."/>
            <person name="Orosz E."/>
            <person name="Ouedraogo J.P."/>
            <person name="Overkamp K.M."/>
            <person name="Park H.-S."/>
            <person name="Perrone G."/>
            <person name="Piumi F."/>
            <person name="Punt P.J."/>
            <person name="Ram A.F."/>
            <person name="Ramon A."/>
            <person name="Rauscher S."/>
            <person name="Record E."/>
            <person name="Riano-Pachon D.M."/>
            <person name="Robert V."/>
            <person name="Roehrig J."/>
            <person name="Ruller R."/>
            <person name="Salamov A."/>
            <person name="Salih N.S."/>
            <person name="Samson R.A."/>
            <person name="Sandor E."/>
            <person name="Sanguinetti M."/>
            <person name="Schuetze T."/>
            <person name="Sepcic K."/>
            <person name="Shelest E."/>
            <person name="Sherlock G."/>
            <person name="Sophianopoulou V."/>
            <person name="Squina F.M."/>
            <person name="Sun H."/>
            <person name="Susca A."/>
            <person name="Todd R.B."/>
            <person name="Tsang A."/>
            <person name="Unkles S.E."/>
            <person name="van de Wiele N."/>
            <person name="van Rossen-Uffink D."/>
            <person name="Oliveira J.V."/>
            <person name="Vesth T.C."/>
            <person name="Visser J."/>
            <person name="Yu J.-H."/>
            <person name="Zhou M."/>
            <person name="Andersen M.R."/>
            <person name="Archer D.B."/>
            <person name="Baker S.E."/>
            <person name="Benoit I."/>
            <person name="Brakhage A.A."/>
            <person name="Braus G.H."/>
            <person name="Fischer R."/>
            <person name="Frisvad J.C."/>
            <person name="Goldman G.H."/>
            <person name="Houbraken J."/>
            <person name="Oakley B."/>
            <person name="Pocsi I."/>
            <person name="Scazzocchio C."/>
            <person name="Seiboth B."/>
            <person name="vanKuyk P.A."/>
            <person name="Wortman J."/>
            <person name="Dyer P.S."/>
            <person name="Grigoriev I.V."/>
        </authorList>
    </citation>
    <scope>NUCLEOTIDE SEQUENCE [LARGE SCALE GENOMIC DNA]</scope>
    <source>
        <strain evidence="3">CBS 506.65</strain>
    </source>
</reference>
<dbReference type="Gene3D" id="3.40.630.30">
    <property type="match status" value="1"/>
</dbReference>
<organism evidence="2 3">
    <name type="scientific">Penicilliopsis zonata CBS 506.65</name>
    <dbReference type="NCBI Taxonomy" id="1073090"/>
    <lineage>
        <taxon>Eukaryota</taxon>
        <taxon>Fungi</taxon>
        <taxon>Dikarya</taxon>
        <taxon>Ascomycota</taxon>
        <taxon>Pezizomycotina</taxon>
        <taxon>Eurotiomycetes</taxon>
        <taxon>Eurotiomycetidae</taxon>
        <taxon>Eurotiales</taxon>
        <taxon>Aspergillaceae</taxon>
        <taxon>Penicilliopsis</taxon>
    </lineage>
</organism>
<dbReference type="RefSeq" id="XP_022581838.1">
    <property type="nucleotide sequence ID" value="XM_022722987.1"/>
</dbReference>
<dbReference type="Pfam" id="PF13302">
    <property type="entry name" value="Acetyltransf_3"/>
    <property type="match status" value="1"/>
</dbReference>
<dbReference type="EMBL" id="KV878341">
    <property type="protein sequence ID" value="OJJ47328.1"/>
    <property type="molecule type" value="Genomic_DNA"/>
</dbReference>
<accession>A0A1L9SJF3</accession>